<evidence type="ECO:0000259" key="2">
    <source>
        <dbReference type="Pfam" id="PF10135"/>
    </source>
</evidence>
<evidence type="ECO:0000256" key="1">
    <source>
        <dbReference type="SAM" id="MobiDB-lite"/>
    </source>
</evidence>
<keyword evidence="4" id="KW-1185">Reference proteome</keyword>
<keyword evidence="3" id="KW-0969">Cilium</keyword>
<dbReference type="OrthoDB" id="8481704at2"/>
<dbReference type="Pfam" id="PF10135">
    <property type="entry name" value="Rod-binding"/>
    <property type="match status" value="1"/>
</dbReference>
<feature type="region of interest" description="Disordered" evidence="1">
    <location>
        <begin position="1"/>
        <end position="32"/>
    </location>
</feature>
<dbReference type="InterPro" id="IPR019301">
    <property type="entry name" value="Flagellar_prot_FlgJ_N"/>
</dbReference>
<keyword evidence="3" id="KW-0966">Cell projection</keyword>
<dbReference type="AlphaFoldDB" id="A0A0P1FM11"/>
<accession>A0A0P1FM11</accession>
<dbReference type="Proteomes" id="UP000051587">
    <property type="component" value="Unassembled WGS sequence"/>
</dbReference>
<dbReference type="STRING" id="53501.SAMN04488043_106117"/>
<sequence length="110" mass="11683">MVGPLTSNTALPAIKTPDTNGNNSVESANEMQRMRDSAEGFEALFLQQMMKAGRAASLGDDLLGSSGVDQMQSMLDTTLTENAGSQASLGMADAIVRQFTPYLKHKADNT</sequence>
<keyword evidence="3" id="KW-0282">Flagellum</keyword>
<gene>
    <name evidence="3" type="ORF">TG4357_03656</name>
</gene>
<dbReference type="EMBL" id="CYSA01000028">
    <property type="protein sequence ID" value="CUH68543.1"/>
    <property type="molecule type" value="Genomic_DNA"/>
</dbReference>
<feature type="compositionally biased region" description="Polar residues" evidence="1">
    <location>
        <begin position="17"/>
        <end position="30"/>
    </location>
</feature>
<dbReference type="RefSeq" id="WP_074646927.1">
    <property type="nucleotide sequence ID" value="NZ_CP051181.1"/>
</dbReference>
<evidence type="ECO:0000313" key="3">
    <source>
        <dbReference type="EMBL" id="CUH68543.1"/>
    </source>
</evidence>
<reference evidence="3 4" key="1">
    <citation type="submission" date="2015-09" db="EMBL/GenBank/DDBJ databases">
        <authorList>
            <consortium name="Swine Surveillance"/>
        </authorList>
    </citation>
    <scope>NUCLEOTIDE SEQUENCE [LARGE SCALE GENOMIC DNA]</scope>
    <source>
        <strain evidence="3 4">CECT 4357</strain>
    </source>
</reference>
<evidence type="ECO:0000313" key="4">
    <source>
        <dbReference type="Proteomes" id="UP000051587"/>
    </source>
</evidence>
<feature type="compositionally biased region" description="Polar residues" evidence="1">
    <location>
        <begin position="1"/>
        <end position="10"/>
    </location>
</feature>
<protein>
    <submittedName>
        <fullName evidence="3">Flagellar rod assembly protein/muramidase FlgJ</fullName>
    </submittedName>
</protein>
<feature type="domain" description="Flagellar protein FlgJ N-terminal" evidence="2">
    <location>
        <begin position="51"/>
        <end position="98"/>
    </location>
</feature>
<name>A0A0P1FM11_THAGE</name>
<organism evidence="3 4">
    <name type="scientific">Thalassovita gelatinovora</name>
    <name type="common">Thalassobius gelatinovorus</name>
    <dbReference type="NCBI Taxonomy" id="53501"/>
    <lineage>
        <taxon>Bacteria</taxon>
        <taxon>Pseudomonadati</taxon>
        <taxon>Pseudomonadota</taxon>
        <taxon>Alphaproteobacteria</taxon>
        <taxon>Rhodobacterales</taxon>
        <taxon>Roseobacteraceae</taxon>
        <taxon>Thalassovita</taxon>
    </lineage>
</organism>
<proteinExistence type="predicted"/>